<dbReference type="InterPro" id="IPR014284">
    <property type="entry name" value="RNA_pol_sigma-70_dom"/>
</dbReference>
<evidence type="ECO:0000256" key="5">
    <source>
        <dbReference type="ARBA" id="ARBA00023163"/>
    </source>
</evidence>
<dbReference type="InterPro" id="IPR013324">
    <property type="entry name" value="RNA_pol_sigma_r3/r4-like"/>
</dbReference>
<dbReference type="GO" id="GO:0016987">
    <property type="term" value="F:sigma factor activity"/>
    <property type="evidence" value="ECO:0007669"/>
    <property type="project" value="UniProtKB-KW"/>
</dbReference>
<feature type="domain" description="RNA polymerase sigma-70 region 2" evidence="6">
    <location>
        <begin position="18"/>
        <end position="86"/>
    </location>
</feature>
<evidence type="ECO:0000256" key="1">
    <source>
        <dbReference type="ARBA" id="ARBA00010641"/>
    </source>
</evidence>
<evidence type="ECO:0000256" key="2">
    <source>
        <dbReference type="ARBA" id="ARBA00023015"/>
    </source>
</evidence>
<dbReference type="GO" id="GO:0006352">
    <property type="term" value="P:DNA-templated transcription initiation"/>
    <property type="evidence" value="ECO:0007669"/>
    <property type="project" value="InterPro"/>
</dbReference>
<evidence type="ECO:0000259" key="6">
    <source>
        <dbReference type="Pfam" id="PF04542"/>
    </source>
</evidence>
<dbReference type="PANTHER" id="PTHR43133:SF52">
    <property type="entry name" value="ECF RNA POLYMERASE SIGMA FACTOR SIGL"/>
    <property type="match status" value="1"/>
</dbReference>
<dbReference type="InterPro" id="IPR039425">
    <property type="entry name" value="RNA_pol_sigma-70-like"/>
</dbReference>
<dbReference type="InterPro" id="IPR013325">
    <property type="entry name" value="RNA_pol_sigma_r2"/>
</dbReference>
<dbReference type="InterPro" id="IPR007630">
    <property type="entry name" value="RNA_pol_sigma70_r4"/>
</dbReference>
<dbReference type="Gene3D" id="1.10.10.10">
    <property type="entry name" value="Winged helix-like DNA-binding domain superfamily/Winged helix DNA-binding domain"/>
    <property type="match status" value="1"/>
</dbReference>
<dbReference type="Pfam" id="PF04542">
    <property type="entry name" value="Sigma70_r2"/>
    <property type="match status" value="1"/>
</dbReference>
<protein>
    <submittedName>
        <fullName evidence="8">RNA polymerase sigma-70 factor, ECF subfamily</fullName>
    </submittedName>
</protein>
<dbReference type="NCBIfam" id="TIGR02937">
    <property type="entry name" value="sigma70-ECF"/>
    <property type="match status" value="1"/>
</dbReference>
<accession>A0A285KD60</accession>
<keyword evidence="9" id="KW-1185">Reference proteome</keyword>
<dbReference type="GO" id="GO:0003677">
    <property type="term" value="F:DNA binding"/>
    <property type="evidence" value="ECO:0007669"/>
    <property type="project" value="UniProtKB-KW"/>
</dbReference>
<evidence type="ECO:0000313" key="8">
    <source>
        <dbReference type="EMBL" id="SNY69877.1"/>
    </source>
</evidence>
<dbReference type="CDD" id="cd06171">
    <property type="entry name" value="Sigma70_r4"/>
    <property type="match status" value="1"/>
</dbReference>
<dbReference type="SUPFAM" id="SSF88659">
    <property type="entry name" value="Sigma3 and sigma4 domains of RNA polymerase sigma factors"/>
    <property type="match status" value="1"/>
</dbReference>
<keyword evidence="3" id="KW-0731">Sigma factor</keyword>
<dbReference type="PANTHER" id="PTHR43133">
    <property type="entry name" value="RNA POLYMERASE ECF-TYPE SIGMA FACTO"/>
    <property type="match status" value="1"/>
</dbReference>
<dbReference type="SUPFAM" id="SSF88946">
    <property type="entry name" value="Sigma2 domain of RNA polymerase sigma factors"/>
    <property type="match status" value="1"/>
</dbReference>
<dbReference type="Gene3D" id="1.10.1740.10">
    <property type="match status" value="1"/>
</dbReference>
<organism evidence="8 9">
    <name type="scientific">Paractinoplanes atraurantiacus</name>
    <dbReference type="NCBI Taxonomy" id="1036182"/>
    <lineage>
        <taxon>Bacteria</taxon>
        <taxon>Bacillati</taxon>
        <taxon>Actinomycetota</taxon>
        <taxon>Actinomycetes</taxon>
        <taxon>Micromonosporales</taxon>
        <taxon>Micromonosporaceae</taxon>
        <taxon>Paractinoplanes</taxon>
    </lineage>
</organism>
<dbReference type="InterPro" id="IPR036388">
    <property type="entry name" value="WH-like_DNA-bd_sf"/>
</dbReference>
<dbReference type="RefSeq" id="WP_179855628.1">
    <property type="nucleotide sequence ID" value="NZ_OBDY01000036.1"/>
</dbReference>
<evidence type="ECO:0000259" key="7">
    <source>
        <dbReference type="Pfam" id="PF04545"/>
    </source>
</evidence>
<feature type="domain" description="RNA polymerase sigma-70 region 4" evidence="7">
    <location>
        <begin position="119"/>
        <end position="168"/>
    </location>
</feature>
<dbReference type="InterPro" id="IPR007627">
    <property type="entry name" value="RNA_pol_sigma70_r2"/>
</dbReference>
<evidence type="ECO:0000256" key="4">
    <source>
        <dbReference type="ARBA" id="ARBA00023125"/>
    </source>
</evidence>
<sequence>MARPKEAPGDAPGHLRELITEQRPVLTRYALSLTSGNHAMAEDLVQEAIVRAWRSLKSVPRDETGSRRWLFTVVRRLFVDDFRRRQVRPAEVGEVDLAATVVEEDSTLMVVASHTLRDAVDRLSEVQREVLFEVFFENRPVDEVARRLGVPEGTVRSRMHYALRFLREAVTG</sequence>
<dbReference type="AlphaFoldDB" id="A0A285KD60"/>
<proteinExistence type="inferred from homology"/>
<keyword evidence="2" id="KW-0805">Transcription regulation</keyword>
<gene>
    <name evidence="8" type="ORF">SAMN05421748_13634</name>
</gene>
<dbReference type="EMBL" id="OBDY01000036">
    <property type="protein sequence ID" value="SNY69877.1"/>
    <property type="molecule type" value="Genomic_DNA"/>
</dbReference>
<comment type="similarity">
    <text evidence="1">Belongs to the sigma-70 factor family. ECF subfamily.</text>
</comment>
<evidence type="ECO:0000256" key="3">
    <source>
        <dbReference type="ARBA" id="ARBA00023082"/>
    </source>
</evidence>
<keyword evidence="4" id="KW-0238">DNA-binding</keyword>
<dbReference type="Pfam" id="PF04545">
    <property type="entry name" value="Sigma70_r4"/>
    <property type="match status" value="1"/>
</dbReference>
<dbReference type="Proteomes" id="UP000219612">
    <property type="component" value="Unassembled WGS sequence"/>
</dbReference>
<reference evidence="8 9" key="1">
    <citation type="submission" date="2017-09" db="EMBL/GenBank/DDBJ databases">
        <authorList>
            <person name="Ehlers B."/>
            <person name="Leendertz F.H."/>
        </authorList>
    </citation>
    <scope>NUCLEOTIDE SEQUENCE [LARGE SCALE GENOMIC DNA]</scope>
    <source>
        <strain evidence="8 9">CGMCC 4.6857</strain>
    </source>
</reference>
<evidence type="ECO:0000313" key="9">
    <source>
        <dbReference type="Proteomes" id="UP000219612"/>
    </source>
</evidence>
<keyword evidence="5" id="KW-0804">Transcription</keyword>
<name>A0A285KD60_9ACTN</name>